<dbReference type="Proteomes" id="UP000789405">
    <property type="component" value="Unassembled WGS sequence"/>
</dbReference>
<reference evidence="1" key="1">
    <citation type="submission" date="2021-06" db="EMBL/GenBank/DDBJ databases">
        <authorList>
            <person name="Kallberg Y."/>
            <person name="Tangrot J."/>
            <person name="Rosling A."/>
        </authorList>
    </citation>
    <scope>NUCLEOTIDE SEQUENCE</scope>
    <source>
        <strain evidence="1">MA453B</strain>
    </source>
</reference>
<comment type="caution">
    <text evidence="1">The sequence shown here is derived from an EMBL/GenBank/DDBJ whole genome shotgun (WGS) entry which is preliminary data.</text>
</comment>
<name>A0A9N9EQE9_9GLOM</name>
<keyword evidence="2" id="KW-1185">Reference proteome</keyword>
<dbReference type="OrthoDB" id="443682at2759"/>
<feature type="non-terminal residue" evidence="1">
    <location>
        <position position="1"/>
    </location>
</feature>
<protein>
    <submittedName>
        <fullName evidence="1">25218_t:CDS:1</fullName>
    </submittedName>
</protein>
<dbReference type="EMBL" id="CAJVPY010007479">
    <property type="protein sequence ID" value="CAG8681113.1"/>
    <property type="molecule type" value="Genomic_DNA"/>
</dbReference>
<evidence type="ECO:0000313" key="2">
    <source>
        <dbReference type="Proteomes" id="UP000789405"/>
    </source>
</evidence>
<proteinExistence type="predicted"/>
<accession>A0A9N9EQE9</accession>
<organism evidence="1 2">
    <name type="scientific">Dentiscutata erythropus</name>
    <dbReference type="NCBI Taxonomy" id="1348616"/>
    <lineage>
        <taxon>Eukaryota</taxon>
        <taxon>Fungi</taxon>
        <taxon>Fungi incertae sedis</taxon>
        <taxon>Mucoromycota</taxon>
        <taxon>Glomeromycotina</taxon>
        <taxon>Glomeromycetes</taxon>
        <taxon>Diversisporales</taxon>
        <taxon>Gigasporaceae</taxon>
        <taxon>Dentiscutata</taxon>
    </lineage>
</organism>
<sequence length="52" mass="5974">AKRSELFEQAIQDVTIVLKTVIIFVKNCRTDVLFNEFLQEWTGVKSSANKNT</sequence>
<evidence type="ECO:0000313" key="1">
    <source>
        <dbReference type="EMBL" id="CAG8681113.1"/>
    </source>
</evidence>
<dbReference type="AlphaFoldDB" id="A0A9N9EQE9"/>
<gene>
    <name evidence="1" type="ORF">DERYTH_LOCUS11811</name>
</gene>